<dbReference type="AlphaFoldDB" id="A0AAW2P3G2"/>
<reference evidence="2" key="2">
    <citation type="journal article" date="2024" name="Plant">
        <title>Genomic evolution and insights into agronomic trait innovations of Sesamum species.</title>
        <authorList>
            <person name="Miao H."/>
            <person name="Wang L."/>
            <person name="Qu L."/>
            <person name="Liu H."/>
            <person name="Sun Y."/>
            <person name="Le M."/>
            <person name="Wang Q."/>
            <person name="Wei S."/>
            <person name="Zheng Y."/>
            <person name="Lin W."/>
            <person name="Duan Y."/>
            <person name="Cao H."/>
            <person name="Xiong S."/>
            <person name="Wang X."/>
            <person name="Wei L."/>
            <person name="Li C."/>
            <person name="Ma Q."/>
            <person name="Ju M."/>
            <person name="Zhao R."/>
            <person name="Li G."/>
            <person name="Mu C."/>
            <person name="Tian Q."/>
            <person name="Mei H."/>
            <person name="Zhang T."/>
            <person name="Gao T."/>
            <person name="Zhang H."/>
        </authorList>
    </citation>
    <scope>NUCLEOTIDE SEQUENCE</scope>
    <source>
        <tissue evidence="2">Leaf</tissue>
    </source>
</reference>
<sequence length="118" mass="13588">MLPERLNLHTGDHPGMSLVSTLLDGRNYLPWSRSVILALGAKQTLGFVDGTCEKPLGNKDEIEQWERVDCVVIAWLRHSCMLLQHEICGKNWKQDLERVMALYYMKFRGKLHLLPKGK</sequence>
<gene>
    <name evidence="2" type="ORF">Sradi_4157800</name>
</gene>
<accession>A0AAW2P3G2</accession>
<dbReference type="PANTHER" id="PTHR37610">
    <property type="entry name" value="CCHC-TYPE DOMAIN-CONTAINING PROTEIN"/>
    <property type="match status" value="1"/>
</dbReference>
<feature type="domain" description="Retrotransposon Copia-like N-terminal" evidence="1">
    <location>
        <begin position="9"/>
        <end position="55"/>
    </location>
</feature>
<reference evidence="2" key="1">
    <citation type="submission" date="2020-06" db="EMBL/GenBank/DDBJ databases">
        <authorList>
            <person name="Li T."/>
            <person name="Hu X."/>
            <person name="Zhang T."/>
            <person name="Song X."/>
            <person name="Zhang H."/>
            <person name="Dai N."/>
            <person name="Sheng W."/>
            <person name="Hou X."/>
            <person name="Wei L."/>
        </authorList>
    </citation>
    <scope>NUCLEOTIDE SEQUENCE</scope>
    <source>
        <strain evidence="2">G02</strain>
        <tissue evidence="2">Leaf</tissue>
    </source>
</reference>
<dbReference type="InterPro" id="IPR029472">
    <property type="entry name" value="Copia-like_N"/>
</dbReference>
<evidence type="ECO:0000259" key="1">
    <source>
        <dbReference type="Pfam" id="PF14244"/>
    </source>
</evidence>
<protein>
    <recommendedName>
        <fullName evidence="1">Retrotransposon Copia-like N-terminal domain-containing protein</fullName>
    </recommendedName>
</protein>
<dbReference type="EMBL" id="JACGWJ010000018">
    <property type="protein sequence ID" value="KAL0350086.1"/>
    <property type="molecule type" value="Genomic_DNA"/>
</dbReference>
<proteinExistence type="predicted"/>
<dbReference type="PANTHER" id="PTHR37610:SF40">
    <property type="entry name" value="OS01G0909600 PROTEIN"/>
    <property type="match status" value="1"/>
</dbReference>
<evidence type="ECO:0000313" key="2">
    <source>
        <dbReference type="EMBL" id="KAL0350086.1"/>
    </source>
</evidence>
<comment type="caution">
    <text evidence="2">The sequence shown here is derived from an EMBL/GenBank/DDBJ whole genome shotgun (WGS) entry which is preliminary data.</text>
</comment>
<organism evidence="2">
    <name type="scientific">Sesamum radiatum</name>
    <name type="common">Black benniseed</name>
    <dbReference type="NCBI Taxonomy" id="300843"/>
    <lineage>
        <taxon>Eukaryota</taxon>
        <taxon>Viridiplantae</taxon>
        <taxon>Streptophyta</taxon>
        <taxon>Embryophyta</taxon>
        <taxon>Tracheophyta</taxon>
        <taxon>Spermatophyta</taxon>
        <taxon>Magnoliopsida</taxon>
        <taxon>eudicotyledons</taxon>
        <taxon>Gunneridae</taxon>
        <taxon>Pentapetalae</taxon>
        <taxon>asterids</taxon>
        <taxon>lamiids</taxon>
        <taxon>Lamiales</taxon>
        <taxon>Pedaliaceae</taxon>
        <taxon>Sesamum</taxon>
    </lineage>
</organism>
<name>A0AAW2P3G2_SESRA</name>
<dbReference type="Pfam" id="PF14244">
    <property type="entry name" value="Retrotran_gag_3"/>
    <property type="match status" value="1"/>
</dbReference>